<organism evidence="6 7">
    <name type="scientific">Yoonia vestfoldensis</name>
    <dbReference type="NCBI Taxonomy" id="245188"/>
    <lineage>
        <taxon>Bacteria</taxon>
        <taxon>Pseudomonadati</taxon>
        <taxon>Pseudomonadota</taxon>
        <taxon>Alphaproteobacteria</taxon>
        <taxon>Rhodobacterales</taxon>
        <taxon>Paracoccaceae</taxon>
        <taxon>Yoonia</taxon>
    </lineage>
</organism>
<proteinExistence type="predicted"/>
<dbReference type="Pfam" id="PF19263">
    <property type="entry name" value="DUF5906"/>
    <property type="match status" value="1"/>
</dbReference>
<dbReference type="InterPro" id="IPR027417">
    <property type="entry name" value="P-loop_NTPase"/>
</dbReference>
<feature type="domain" description="SF3 helicase" evidence="5">
    <location>
        <begin position="289"/>
        <end position="447"/>
    </location>
</feature>
<dbReference type="InterPro" id="IPR014015">
    <property type="entry name" value="Helicase_SF3_DNA-vir"/>
</dbReference>
<sequence length="580" mass="63177">MTYRFEDWKSGEPLPKGWDAADAVRDGWTKKDIDDWLRATVKPWKPKSATELAAGGRKGAAAQDDEHLGQDHASAGPSEGPEPDQHPFLPDAPIGGQDDADILPDTGRRGVPRDSGGHPILDPRDPMPSARALLADCYTAKGLRAIHHYRGTFWRWNGACFRDADRDSVQAHVWKYLDAARRLGKEGEVLLYQPNRTAVDNVVEAFKAVCNLPGHVEAPTWLIDGKNRPDPQELLPVRNGLLHLPSGRLSSPTPSFFCLNASAVAFDPDAPEPVEWLKFLKMIWPDDVQAIEALQDIFGYLLSPDTSQHKIPLIIGPKRSGKGTIARVLTALLGRDSVTAPTLASLATNFGLAPLIGKSVGIIGDARLSRKADQSAIAERLLSISGEDSITIDRKHLTAWTGRLGVRFVIMSNELPRLSDASGALASRFLVLPMNNSFYGKEDRGLGNRLMTELPGILNWSQAGYLRLRKRGYFVPPDSAIQAVEELESLGSPISAFVKERCTVAPGLRCAVDDMFAAWQSWCASNGRKEPGTVQSFGRDLRAAVNGLAVTRPGAGVMRVRHYEGIDLGGSVSSGSPEDW</sequence>
<dbReference type="InterPro" id="IPR045455">
    <property type="entry name" value="NrS-1_pol-like_helicase"/>
</dbReference>
<dbReference type="KEGG" id="lvs:LOKVESSMR4R_01553"/>
<dbReference type="GO" id="GO:0016787">
    <property type="term" value="F:hydrolase activity"/>
    <property type="evidence" value="ECO:0007669"/>
    <property type="project" value="UniProtKB-KW"/>
</dbReference>
<dbReference type="InterPro" id="IPR051620">
    <property type="entry name" value="ORF904-like_C"/>
</dbReference>
<feature type="compositionally biased region" description="Basic and acidic residues" evidence="4">
    <location>
        <begin position="106"/>
        <end position="125"/>
    </location>
</feature>
<dbReference type="SUPFAM" id="SSF52540">
    <property type="entry name" value="P-loop containing nucleoside triphosphate hydrolases"/>
    <property type="match status" value="1"/>
</dbReference>
<name>A0A1Y0EBV4_9RHOB</name>
<evidence type="ECO:0000256" key="1">
    <source>
        <dbReference type="ARBA" id="ARBA00022741"/>
    </source>
</evidence>
<evidence type="ECO:0000256" key="4">
    <source>
        <dbReference type="SAM" id="MobiDB-lite"/>
    </source>
</evidence>
<dbReference type="InterPro" id="IPR014818">
    <property type="entry name" value="Phage/plasmid_primase_P4_C"/>
</dbReference>
<keyword evidence="1" id="KW-0547">Nucleotide-binding</keyword>
<evidence type="ECO:0000256" key="2">
    <source>
        <dbReference type="ARBA" id="ARBA00022801"/>
    </source>
</evidence>
<protein>
    <submittedName>
        <fullName evidence="6">Phage/plasmid primase, P4 family</fullName>
    </submittedName>
</protein>
<dbReference type="PROSITE" id="PS51206">
    <property type="entry name" value="SF3_HELICASE_1"/>
    <property type="match status" value="1"/>
</dbReference>
<evidence type="ECO:0000259" key="5">
    <source>
        <dbReference type="PROSITE" id="PS51206"/>
    </source>
</evidence>
<keyword evidence="3" id="KW-0067">ATP-binding</keyword>
<dbReference type="PANTHER" id="PTHR35372:SF2">
    <property type="entry name" value="SF3 HELICASE DOMAIN-CONTAINING PROTEIN"/>
    <property type="match status" value="1"/>
</dbReference>
<evidence type="ECO:0000256" key="3">
    <source>
        <dbReference type="ARBA" id="ARBA00022840"/>
    </source>
</evidence>
<evidence type="ECO:0000313" key="7">
    <source>
        <dbReference type="Proteomes" id="UP000195273"/>
    </source>
</evidence>
<dbReference type="GO" id="GO:0005524">
    <property type="term" value="F:ATP binding"/>
    <property type="evidence" value="ECO:0007669"/>
    <property type="project" value="UniProtKB-KW"/>
</dbReference>
<dbReference type="EMBL" id="CP021431">
    <property type="protein sequence ID" value="ARU00869.1"/>
    <property type="molecule type" value="Genomic_DNA"/>
</dbReference>
<gene>
    <name evidence="6" type="ORF">LOKVESSMR4R_01553</name>
</gene>
<evidence type="ECO:0000313" key="6">
    <source>
        <dbReference type="EMBL" id="ARU00869.1"/>
    </source>
</evidence>
<feature type="region of interest" description="Disordered" evidence="4">
    <location>
        <begin position="1"/>
        <end position="22"/>
    </location>
</feature>
<keyword evidence="7" id="KW-1185">Reference proteome</keyword>
<accession>A0A1Y0EBV4</accession>
<keyword evidence="2" id="KW-0378">Hydrolase</keyword>
<dbReference type="Gene3D" id="3.40.50.300">
    <property type="entry name" value="P-loop containing nucleotide triphosphate hydrolases"/>
    <property type="match status" value="1"/>
</dbReference>
<dbReference type="Pfam" id="PF08706">
    <property type="entry name" value="D5_N"/>
    <property type="match status" value="1"/>
</dbReference>
<feature type="region of interest" description="Disordered" evidence="4">
    <location>
        <begin position="39"/>
        <end position="126"/>
    </location>
</feature>
<dbReference type="InterPro" id="IPR006500">
    <property type="entry name" value="Helicase_put_C_phage/plasmid"/>
</dbReference>
<dbReference type="OrthoDB" id="9763644at2"/>
<dbReference type="AlphaFoldDB" id="A0A1Y0EBV4"/>
<dbReference type="PANTHER" id="PTHR35372">
    <property type="entry name" value="ATP BINDING PROTEIN-RELATED"/>
    <property type="match status" value="1"/>
</dbReference>
<feature type="compositionally biased region" description="Basic and acidic residues" evidence="4">
    <location>
        <begin position="1"/>
        <end position="10"/>
    </location>
</feature>
<reference evidence="6 7" key="1">
    <citation type="submission" date="2017-05" db="EMBL/GenBank/DDBJ databases">
        <title>Genome Sequence of Loktanella vestfoldensis Strain SMR4r Isolated from a Culture of the Diatom Skeletonema marinoi.</title>
        <authorList>
            <person name="Topel M."/>
            <person name="Pinder M.I.M."/>
            <person name="Johansson O.N."/>
            <person name="Kourtchenko O."/>
            <person name="Godhe A."/>
            <person name="Clarke A.K."/>
        </authorList>
    </citation>
    <scope>NUCLEOTIDE SEQUENCE [LARGE SCALE GENOMIC DNA]</scope>
    <source>
        <strain evidence="6 7">SMR4r</strain>
    </source>
</reference>
<dbReference type="Proteomes" id="UP000195273">
    <property type="component" value="Chromosome"/>
</dbReference>
<dbReference type="NCBIfam" id="TIGR01613">
    <property type="entry name" value="primase_Cterm"/>
    <property type="match status" value="1"/>
</dbReference>